<feature type="domain" description="Porphobilinogen deaminase N-terminal" evidence="9">
    <location>
        <begin position="12"/>
        <end position="219"/>
    </location>
</feature>
<reference evidence="11 12" key="1">
    <citation type="submission" date="2019-06" db="EMBL/GenBank/DDBJ databases">
        <title>Persicimonas caeni gen. nov., sp. nov., a predatory bacterium isolated from solar saltern.</title>
        <authorList>
            <person name="Wang S."/>
        </authorList>
    </citation>
    <scope>NUCLEOTIDE SEQUENCE [LARGE SCALE GENOMIC DNA]</scope>
    <source>
        <strain evidence="11 12">YN101</strain>
    </source>
</reference>
<evidence type="ECO:0000256" key="6">
    <source>
        <dbReference type="ARBA" id="ARBA00023244"/>
    </source>
</evidence>
<dbReference type="SUPFAM" id="SSF53850">
    <property type="entry name" value="Periplasmic binding protein-like II"/>
    <property type="match status" value="1"/>
</dbReference>
<dbReference type="InterPro" id="IPR022417">
    <property type="entry name" value="Porphobilin_deaminase_N"/>
</dbReference>
<dbReference type="NCBIfam" id="TIGR00212">
    <property type="entry name" value="hemC"/>
    <property type="match status" value="1"/>
</dbReference>
<evidence type="ECO:0000259" key="10">
    <source>
        <dbReference type="Pfam" id="PF03900"/>
    </source>
</evidence>
<gene>
    <name evidence="8 11" type="primary">hemC</name>
    <name evidence="11" type="ORF">FIV42_26970</name>
</gene>
<dbReference type="PANTHER" id="PTHR11557">
    <property type="entry name" value="PORPHOBILINOGEN DEAMINASE"/>
    <property type="match status" value="1"/>
</dbReference>
<evidence type="ECO:0000256" key="7">
    <source>
        <dbReference type="ARBA" id="ARBA00048169"/>
    </source>
</evidence>
<comment type="cofactor">
    <cofactor evidence="8">
        <name>dipyrromethane</name>
        <dbReference type="ChEBI" id="CHEBI:60342"/>
    </cofactor>
    <text evidence="8">Binds 1 dipyrromethane group covalently.</text>
</comment>
<evidence type="ECO:0000256" key="2">
    <source>
        <dbReference type="ARBA" id="ARBA00004735"/>
    </source>
</evidence>
<evidence type="ECO:0000256" key="3">
    <source>
        <dbReference type="ARBA" id="ARBA00005638"/>
    </source>
</evidence>
<sequence>MTAPSKAQSKTIKIGSRKSRLALWQTRHVAALMEEAHDDLDVEIVTMDTLGDKILDKSLPEIGGKGIFTAELEQALMSDAIDLAVHSLKDLPTDLPEGLKYAGSPERATATDSLISTKWSCIDELPEDAIIATGSIRRRAELLARHPTFEFRDLRGNIGTRLEKLDKHGFDAIVMATAALERLEMHDTITCELPADQYVPAVGQGAIGIEIREGREDVEALLAPILHEETVAAVTAERVVMNRLEGGCSVPLGAHCRRTDDGGWRLDAWVGSKDGQRVLHETLTGDDPRAMADEAVATLVDKGARSILGHE</sequence>
<evidence type="ECO:0000313" key="11">
    <source>
        <dbReference type="EMBL" id="QDG54254.1"/>
    </source>
</evidence>
<comment type="catalytic activity">
    <reaction evidence="7 8">
        <text>4 porphobilinogen + H2O = hydroxymethylbilane + 4 NH4(+)</text>
        <dbReference type="Rhea" id="RHEA:13185"/>
        <dbReference type="ChEBI" id="CHEBI:15377"/>
        <dbReference type="ChEBI" id="CHEBI:28938"/>
        <dbReference type="ChEBI" id="CHEBI:57845"/>
        <dbReference type="ChEBI" id="CHEBI:58126"/>
        <dbReference type="EC" id="2.5.1.61"/>
    </reaction>
</comment>
<comment type="function">
    <text evidence="1 8">Tetrapolymerization of the monopyrrole PBG into the hydroxymethylbilane pre-uroporphyrinogen in several discrete steps.</text>
</comment>
<dbReference type="Gene3D" id="3.40.190.10">
    <property type="entry name" value="Periplasmic binding protein-like II"/>
    <property type="match status" value="2"/>
</dbReference>
<accession>A0A4Y6Q0Z9</accession>
<evidence type="ECO:0000256" key="1">
    <source>
        <dbReference type="ARBA" id="ARBA00002869"/>
    </source>
</evidence>
<dbReference type="GO" id="GO:0004418">
    <property type="term" value="F:hydroxymethylbilane synthase activity"/>
    <property type="evidence" value="ECO:0007669"/>
    <property type="project" value="UniProtKB-UniRule"/>
</dbReference>
<dbReference type="InterPro" id="IPR022418">
    <property type="entry name" value="Porphobilinogen_deaminase_C"/>
</dbReference>
<comment type="subunit">
    <text evidence="4 8">Monomer.</text>
</comment>
<keyword evidence="6 8" id="KW-0627">Porphyrin biosynthesis</keyword>
<name>A0A4Y6Q0Z9_PERCE</name>
<comment type="miscellaneous">
    <text evidence="8">The porphobilinogen subunits are added to the dipyrromethane group.</text>
</comment>
<evidence type="ECO:0000256" key="5">
    <source>
        <dbReference type="ARBA" id="ARBA00022679"/>
    </source>
</evidence>
<dbReference type="PRINTS" id="PR00151">
    <property type="entry name" value="PORPHBDMNASE"/>
</dbReference>
<feature type="modified residue" description="S-(dipyrrolylmethanemethyl)cysteine" evidence="8">
    <location>
        <position position="248"/>
    </location>
</feature>
<dbReference type="InterPro" id="IPR036803">
    <property type="entry name" value="Porphobilinogen_deaminase_C_sf"/>
</dbReference>
<comment type="pathway">
    <text evidence="2">Porphyrin-containing compound metabolism; protoporphyrin-IX biosynthesis; coproporphyrinogen-III from 5-aminolevulinate: step 2/4.</text>
</comment>
<evidence type="ECO:0000313" key="12">
    <source>
        <dbReference type="Proteomes" id="UP000315995"/>
    </source>
</evidence>
<comment type="similarity">
    <text evidence="3 8">Belongs to the HMBS family.</text>
</comment>
<dbReference type="RefSeq" id="WP_141200698.1">
    <property type="nucleotide sequence ID" value="NZ_CP041186.1"/>
</dbReference>
<dbReference type="FunFam" id="3.40.190.10:FF:000005">
    <property type="entry name" value="Porphobilinogen deaminase"/>
    <property type="match status" value="1"/>
</dbReference>
<dbReference type="GO" id="GO:0005737">
    <property type="term" value="C:cytoplasm"/>
    <property type="evidence" value="ECO:0007669"/>
    <property type="project" value="UniProtKB-UniRule"/>
</dbReference>
<dbReference type="PROSITE" id="PS00533">
    <property type="entry name" value="PORPHOBILINOGEN_DEAM"/>
    <property type="match status" value="1"/>
</dbReference>
<dbReference type="HAMAP" id="MF_00260">
    <property type="entry name" value="Porphobil_deam"/>
    <property type="match status" value="1"/>
</dbReference>
<keyword evidence="5 8" id="KW-0808">Transferase</keyword>
<dbReference type="Pfam" id="PF01379">
    <property type="entry name" value="Porphobil_deam"/>
    <property type="match status" value="1"/>
</dbReference>
<dbReference type="PIRSF" id="PIRSF001438">
    <property type="entry name" value="4pyrrol_synth_OHMeBilane_synth"/>
    <property type="match status" value="1"/>
</dbReference>
<dbReference type="EC" id="2.5.1.61" evidence="8"/>
<evidence type="ECO:0000256" key="8">
    <source>
        <dbReference type="HAMAP-Rule" id="MF_00260"/>
    </source>
</evidence>
<dbReference type="UniPathway" id="UPA00251">
    <property type="reaction ID" value="UER00319"/>
</dbReference>
<dbReference type="InterPro" id="IPR000860">
    <property type="entry name" value="HemC"/>
</dbReference>
<dbReference type="AlphaFoldDB" id="A0A4Y6Q0Z9"/>
<evidence type="ECO:0000259" key="9">
    <source>
        <dbReference type="Pfam" id="PF01379"/>
    </source>
</evidence>
<dbReference type="EMBL" id="CP041186">
    <property type="protein sequence ID" value="QDG54254.1"/>
    <property type="molecule type" value="Genomic_DNA"/>
</dbReference>
<dbReference type="FunFam" id="3.40.190.10:FF:000004">
    <property type="entry name" value="Porphobilinogen deaminase"/>
    <property type="match status" value="1"/>
</dbReference>
<dbReference type="SUPFAM" id="SSF54782">
    <property type="entry name" value="Porphobilinogen deaminase (hydroxymethylbilane synthase), C-terminal domain"/>
    <property type="match status" value="1"/>
</dbReference>
<organism evidence="11 12">
    <name type="scientific">Persicimonas caeni</name>
    <dbReference type="NCBI Taxonomy" id="2292766"/>
    <lineage>
        <taxon>Bacteria</taxon>
        <taxon>Deltaproteobacteria</taxon>
        <taxon>Bradymonadales</taxon>
        <taxon>Bradymonadaceae</taxon>
        <taxon>Persicimonas</taxon>
    </lineage>
</organism>
<dbReference type="Pfam" id="PF03900">
    <property type="entry name" value="Porphobil_deamC"/>
    <property type="match status" value="1"/>
</dbReference>
<dbReference type="PANTHER" id="PTHR11557:SF0">
    <property type="entry name" value="PORPHOBILINOGEN DEAMINASE"/>
    <property type="match status" value="1"/>
</dbReference>
<dbReference type="OrthoDB" id="9810298at2"/>
<evidence type="ECO:0000256" key="4">
    <source>
        <dbReference type="ARBA" id="ARBA00011245"/>
    </source>
</evidence>
<dbReference type="InterPro" id="IPR022419">
    <property type="entry name" value="Porphobilin_deaminase_cofac_BS"/>
</dbReference>
<keyword evidence="12" id="KW-1185">Reference proteome</keyword>
<proteinExistence type="inferred from homology"/>
<accession>A0A5B8YBZ7</accession>
<dbReference type="Proteomes" id="UP000315995">
    <property type="component" value="Chromosome"/>
</dbReference>
<dbReference type="Gene3D" id="3.30.160.40">
    <property type="entry name" value="Porphobilinogen deaminase, C-terminal domain"/>
    <property type="match status" value="1"/>
</dbReference>
<feature type="domain" description="Porphobilinogen deaminase C-terminal" evidence="10">
    <location>
        <begin position="233"/>
        <end position="292"/>
    </location>
</feature>
<dbReference type="GO" id="GO:0006782">
    <property type="term" value="P:protoporphyrinogen IX biosynthetic process"/>
    <property type="evidence" value="ECO:0007669"/>
    <property type="project" value="UniProtKB-UniRule"/>
</dbReference>
<protein>
    <recommendedName>
        <fullName evidence="8">Porphobilinogen deaminase</fullName>
        <shortName evidence="8">PBG</shortName>
        <ecNumber evidence="8">2.5.1.61</ecNumber>
    </recommendedName>
    <alternativeName>
        <fullName evidence="8">Hydroxymethylbilane synthase</fullName>
        <shortName evidence="8">HMBS</shortName>
    </alternativeName>
    <alternativeName>
        <fullName evidence="8">Pre-uroporphyrinogen synthase</fullName>
    </alternativeName>
</protein>